<evidence type="ECO:0000256" key="1">
    <source>
        <dbReference type="SAM" id="Phobius"/>
    </source>
</evidence>
<proteinExistence type="predicted"/>
<keyword evidence="3" id="KW-1185">Reference proteome</keyword>
<comment type="caution">
    <text evidence="2">The sequence shown here is derived from an EMBL/GenBank/DDBJ whole genome shotgun (WGS) entry which is preliminary data.</text>
</comment>
<name>A0ABV3U8W3_9GAMM</name>
<dbReference type="Pfam" id="PF16074">
    <property type="entry name" value="PilW"/>
    <property type="match status" value="1"/>
</dbReference>
<dbReference type="RefSeq" id="WP_368382714.1">
    <property type="nucleotide sequence ID" value="NZ_JBFRYA010000016.1"/>
</dbReference>
<keyword evidence="1" id="KW-0472">Membrane</keyword>
<gene>
    <name evidence="2" type="ORF">AB4876_15785</name>
</gene>
<protein>
    <submittedName>
        <fullName evidence="2">PilW family protein</fullName>
    </submittedName>
</protein>
<accession>A0ABV3U8W3</accession>
<sequence>MKLMRMKLNPIKQAGFGLVELMIAVTLGILLSTAVVQVFLATSTSSKMLDSMAQIQENARFAMRFLSREIRMAGYMGCSSIGAAGFNNIALPASTAIFTPGTALVGVDNVTGGDAMSAVVGTDRLTIKRASDQFITLTGNLAPNNANIQVEDNSIGFVKEDFVMVTDCLNGDMFRITNTPKKKGEGQTTLAHANGSNSDNRLSKIYTGEAEVFGFQVIDFFIADTGRKSSAGNPINALYFQQLTLTSGGVATAPTELVEGVENLQLSYGVDTNADRAVDVYQTGAEVADWATVLSVRIELIMYGSEDNVVGKTGSVNAQLLNDADGDLIANNDGRLRQVFTNVFTIRNRLQ</sequence>
<reference evidence="2 3" key="1">
    <citation type="journal article" date="2011" name="Int. J. Syst. Evol. Microbiol.">
        <title>Zhongshania antarctica gen. nov., sp. nov. and Zhongshania guokunii sp. nov., gammaproteobacteria respectively isolated from coastal attached (fast) ice and surface seawater of the Antarctic.</title>
        <authorList>
            <person name="Li H.J."/>
            <person name="Zhang X.Y."/>
            <person name="Chen C.X."/>
            <person name="Zhang Y.J."/>
            <person name="Gao Z.M."/>
            <person name="Yu Y."/>
            <person name="Chen X.L."/>
            <person name="Chen B."/>
            <person name="Zhang Y.Z."/>
        </authorList>
    </citation>
    <scope>NUCLEOTIDE SEQUENCE [LARGE SCALE GENOMIC DNA]</scope>
    <source>
        <strain evidence="2 3">ZS6-22T</strain>
    </source>
</reference>
<keyword evidence="1" id="KW-1133">Transmembrane helix</keyword>
<evidence type="ECO:0000313" key="2">
    <source>
        <dbReference type="EMBL" id="MEX1670381.1"/>
    </source>
</evidence>
<keyword evidence="1" id="KW-0812">Transmembrane</keyword>
<feature type="transmembrane region" description="Helical" evidence="1">
    <location>
        <begin position="21"/>
        <end position="40"/>
    </location>
</feature>
<dbReference type="Proteomes" id="UP001557485">
    <property type="component" value="Unassembled WGS sequence"/>
</dbReference>
<dbReference type="InterPro" id="IPR032092">
    <property type="entry name" value="PilW"/>
</dbReference>
<evidence type="ECO:0000313" key="3">
    <source>
        <dbReference type="Proteomes" id="UP001557485"/>
    </source>
</evidence>
<organism evidence="2 3">
    <name type="scientific">Zhongshania guokunii</name>
    <dbReference type="NCBI Taxonomy" id="641783"/>
    <lineage>
        <taxon>Bacteria</taxon>
        <taxon>Pseudomonadati</taxon>
        <taxon>Pseudomonadota</taxon>
        <taxon>Gammaproteobacteria</taxon>
        <taxon>Cellvibrionales</taxon>
        <taxon>Spongiibacteraceae</taxon>
        <taxon>Zhongshania</taxon>
    </lineage>
</organism>
<dbReference type="EMBL" id="JBFRYA010000016">
    <property type="protein sequence ID" value="MEX1670381.1"/>
    <property type="molecule type" value="Genomic_DNA"/>
</dbReference>